<keyword evidence="11" id="KW-0560">Oxidoreductase</keyword>
<comment type="caution">
    <text evidence="16">The sequence shown here is derived from an EMBL/GenBank/DDBJ whole genome shotgun (WGS) entry which is preliminary data.</text>
</comment>
<evidence type="ECO:0000256" key="8">
    <source>
        <dbReference type="ARBA" id="ARBA00022824"/>
    </source>
</evidence>
<comment type="subcellular location">
    <subcellularLocation>
        <location evidence="2">Endoplasmic reticulum membrane</location>
        <topology evidence="2">Peripheral membrane protein</topology>
        <orientation evidence="2">Lumenal side</orientation>
    </subcellularLocation>
</comment>
<evidence type="ECO:0000256" key="12">
    <source>
        <dbReference type="ARBA" id="ARBA00023136"/>
    </source>
</evidence>
<keyword evidence="8" id="KW-0256">Endoplasmic reticulum</keyword>
<dbReference type="GO" id="GO:0016972">
    <property type="term" value="F:thiol oxidase activity"/>
    <property type="evidence" value="ECO:0007669"/>
    <property type="project" value="InterPro"/>
</dbReference>
<keyword evidence="6" id="KW-0285">Flavoprotein</keyword>
<comment type="subunit">
    <text evidence="4">May function both as a monomer and a homodimer.</text>
</comment>
<comment type="similarity">
    <text evidence="3">Belongs to the EROs family.</text>
</comment>
<keyword evidence="14" id="KW-0325">Glycoprotein</keyword>
<dbReference type="PANTHER" id="PTHR12613:SF0">
    <property type="entry name" value="ERO1-LIKE PROTEIN"/>
    <property type="match status" value="1"/>
</dbReference>
<evidence type="ECO:0000256" key="14">
    <source>
        <dbReference type="ARBA" id="ARBA00023180"/>
    </source>
</evidence>
<dbReference type="PANTHER" id="PTHR12613">
    <property type="entry name" value="ERO1-RELATED"/>
    <property type="match status" value="1"/>
</dbReference>
<protein>
    <submittedName>
        <fullName evidence="16">Uncharacterized protein</fullName>
    </submittedName>
</protein>
<dbReference type="GO" id="GO:0005789">
    <property type="term" value="C:endoplasmic reticulum membrane"/>
    <property type="evidence" value="ECO:0007669"/>
    <property type="project" value="UniProtKB-SubCell"/>
</dbReference>
<evidence type="ECO:0000256" key="15">
    <source>
        <dbReference type="ARBA" id="ARBA00023284"/>
    </source>
</evidence>
<gene>
    <name evidence="16" type="ORF">A3Q56_07326</name>
</gene>
<keyword evidence="10" id="KW-0249">Electron transport</keyword>
<proteinExistence type="inferred from homology"/>
<evidence type="ECO:0000256" key="4">
    <source>
        <dbReference type="ARBA" id="ARBA00011802"/>
    </source>
</evidence>
<organism evidence="16 17">
    <name type="scientific">Intoshia linei</name>
    <dbReference type="NCBI Taxonomy" id="1819745"/>
    <lineage>
        <taxon>Eukaryota</taxon>
        <taxon>Metazoa</taxon>
        <taxon>Spiralia</taxon>
        <taxon>Lophotrochozoa</taxon>
        <taxon>Mesozoa</taxon>
        <taxon>Orthonectida</taxon>
        <taxon>Rhopaluridae</taxon>
        <taxon>Intoshia</taxon>
    </lineage>
</organism>
<evidence type="ECO:0000256" key="6">
    <source>
        <dbReference type="ARBA" id="ARBA00022630"/>
    </source>
</evidence>
<evidence type="ECO:0000256" key="2">
    <source>
        <dbReference type="ARBA" id="ARBA00004367"/>
    </source>
</evidence>
<evidence type="ECO:0000256" key="7">
    <source>
        <dbReference type="ARBA" id="ARBA00022729"/>
    </source>
</evidence>
<sequence>MIHPLLHEIMQTDFFRYFNLNISTKCPFWNDDSVCYKEDCSIIACQDVLITKGWSKQSDLPEYIKNENSDPHESVDHSCEMGQINNITRQGMNEAFHDWEVYDDNLVNFCYDNGFDKNSKYFDLIANPEKFTGYSGKSAGRIWMAIYKENCFSPNIDEFKRIVYFINY</sequence>
<dbReference type="Pfam" id="PF04137">
    <property type="entry name" value="ERO1"/>
    <property type="match status" value="1"/>
</dbReference>
<dbReference type="SUPFAM" id="SSF110019">
    <property type="entry name" value="ERO1-like"/>
    <property type="match status" value="1"/>
</dbReference>
<evidence type="ECO:0000313" key="17">
    <source>
        <dbReference type="Proteomes" id="UP000078046"/>
    </source>
</evidence>
<dbReference type="GO" id="GO:0015035">
    <property type="term" value="F:protein-disulfide reductase activity"/>
    <property type="evidence" value="ECO:0007669"/>
    <property type="project" value="InterPro"/>
</dbReference>
<evidence type="ECO:0000256" key="10">
    <source>
        <dbReference type="ARBA" id="ARBA00022982"/>
    </source>
</evidence>
<dbReference type="AlphaFoldDB" id="A0A177AT32"/>
<keyword evidence="15" id="KW-0676">Redox-active center</keyword>
<keyword evidence="9" id="KW-0274">FAD</keyword>
<dbReference type="InterPro" id="IPR037192">
    <property type="entry name" value="ERO1-like_sf"/>
</dbReference>
<name>A0A177AT32_9BILA</name>
<dbReference type="OrthoDB" id="269384at2759"/>
<dbReference type="GO" id="GO:0034975">
    <property type="term" value="P:protein folding in endoplasmic reticulum"/>
    <property type="evidence" value="ECO:0007669"/>
    <property type="project" value="InterPro"/>
</dbReference>
<dbReference type="Proteomes" id="UP000078046">
    <property type="component" value="Unassembled WGS sequence"/>
</dbReference>
<accession>A0A177AT32</accession>
<dbReference type="GO" id="GO:0071949">
    <property type="term" value="F:FAD binding"/>
    <property type="evidence" value="ECO:0007669"/>
    <property type="project" value="InterPro"/>
</dbReference>
<keyword evidence="13" id="KW-1015">Disulfide bond</keyword>
<evidence type="ECO:0000256" key="9">
    <source>
        <dbReference type="ARBA" id="ARBA00022827"/>
    </source>
</evidence>
<comment type="cofactor">
    <cofactor evidence="1">
        <name>FAD</name>
        <dbReference type="ChEBI" id="CHEBI:57692"/>
    </cofactor>
</comment>
<keyword evidence="5" id="KW-0813">Transport</keyword>
<evidence type="ECO:0000256" key="1">
    <source>
        <dbReference type="ARBA" id="ARBA00001974"/>
    </source>
</evidence>
<evidence type="ECO:0000256" key="13">
    <source>
        <dbReference type="ARBA" id="ARBA00023157"/>
    </source>
</evidence>
<evidence type="ECO:0000256" key="5">
    <source>
        <dbReference type="ARBA" id="ARBA00022448"/>
    </source>
</evidence>
<keyword evidence="17" id="KW-1185">Reference proteome</keyword>
<dbReference type="InterPro" id="IPR007266">
    <property type="entry name" value="Ero1"/>
</dbReference>
<reference evidence="16 17" key="1">
    <citation type="submission" date="2016-04" db="EMBL/GenBank/DDBJ databases">
        <title>The genome of Intoshia linei affirms orthonectids as highly simplified spiralians.</title>
        <authorList>
            <person name="Mikhailov K.V."/>
            <person name="Slusarev G.S."/>
            <person name="Nikitin M.A."/>
            <person name="Logacheva M.D."/>
            <person name="Penin A."/>
            <person name="Aleoshin V."/>
            <person name="Panchin Y.V."/>
        </authorList>
    </citation>
    <scope>NUCLEOTIDE SEQUENCE [LARGE SCALE GENOMIC DNA]</scope>
    <source>
        <strain evidence="16">Intl2013</strain>
        <tissue evidence="16">Whole animal</tissue>
    </source>
</reference>
<keyword evidence="12" id="KW-0472">Membrane</keyword>
<dbReference type="EMBL" id="LWCA01001515">
    <property type="protein sequence ID" value="OAF64970.1"/>
    <property type="molecule type" value="Genomic_DNA"/>
</dbReference>
<evidence type="ECO:0000256" key="11">
    <source>
        <dbReference type="ARBA" id="ARBA00023002"/>
    </source>
</evidence>
<keyword evidence="7" id="KW-0732">Signal</keyword>
<evidence type="ECO:0000256" key="3">
    <source>
        <dbReference type="ARBA" id="ARBA00008277"/>
    </source>
</evidence>
<evidence type="ECO:0000313" key="16">
    <source>
        <dbReference type="EMBL" id="OAF64970.1"/>
    </source>
</evidence>